<dbReference type="AlphaFoldDB" id="A0A6P8I8H5"/>
<keyword evidence="12" id="KW-0443">Lipid metabolism</keyword>
<dbReference type="InterPro" id="IPR001104">
    <property type="entry name" value="3-oxo-5_a-steroid_4-DH_C"/>
</dbReference>
<comment type="catalytic activity">
    <reaction evidence="17">
        <text>17beta-hydroxy-5alpha-androstan-3-one + NADP(+) = testosterone + NADPH + H(+)</text>
        <dbReference type="Rhea" id="RHEA:50820"/>
        <dbReference type="ChEBI" id="CHEBI:15378"/>
        <dbReference type="ChEBI" id="CHEBI:16330"/>
        <dbReference type="ChEBI" id="CHEBI:17347"/>
        <dbReference type="ChEBI" id="CHEBI:57783"/>
        <dbReference type="ChEBI" id="CHEBI:58349"/>
        <dbReference type="EC" id="1.3.1.22"/>
    </reaction>
    <physiologicalReaction direction="right-to-left" evidence="17">
        <dbReference type="Rhea" id="RHEA:50822"/>
    </physiologicalReaction>
</comment>
<name>A0A6P8I8H5_ACTTE</name>
<evidence type="ECO:0000256" key="8">
    <source>
        <dbReference type="ARBA" id="ARBA00022857"/>
    </source>
</evidence>
<dbReference type="GO" id="GO:0005789">
    <property type="term" value="C:endoplasmic reticulum membrane"/>
    <property type="evidence" value="ECO:0007669"/>
    <property type="project" value="UniProtKB-SubCell"/>
</dbReference>
<dbReference type="PANTHER" id="PTHR10556">
    <property type="entry name" value="3-OXO-5-ALPHA-STEROID 4-DEHYDROGENASE"/>
    <property type="match status" value="1"/>
</dbReference>
<dbReference type="Proteomes" id="UP000515163">
    <property type="component" value="Unplaced"/>
</dbReference>
<feature type="transmembrane region" description="Helical" evidence="18">
    <location>
        <begin position="61"/>
        <end position="82"/>
    </location>
</feature>
<comment type="catalytic activity">
    <reaction evidence="16">
        <text>androst-4-ene-3,17-dione + NADPH + H(+) = 5alpha-androstan-3,17-dione + NADP(+)</text>
        <dbReference type="Rhea" id="RHEA:50816"/>
        <dbReference type="ChEBI" id="CHEBI:15378"/>
        <dbReference type="ChEBI" id="CHEBI:15994"/>
        <dbReference type="ChEBI" id="CHEBI:16422"/>
        <dbReference type="ChEBI" id="CHEBI:57783"/>
        <dbReference type="ChEBI" id="CHEBI:58349"/>
    </reaction>
    <physiologicalReaction direction="left-to-right" evidence="16">
        <dbReference type="Rhea" id="RHEA:50817"/>
    </physiologicalReaction>
</comment>
<evidence type="ECO:0000256" key="4">
    <source>
        <dbReference type="ARBA" id="ARBA00022692"/>
    </source>
</evidence>
<dbReference type="FunFam" id="1.20.120.1630:FF:000002">
    <property type="entry name" value="Steroid 5 alpha-reductase 1"/>
    <property type="match status" value="1"/>
</dbReference>
<gene>
    <name evidence="21" type="primary">LOC116300192</name>
</gene>
<keyword evidence="11" id="KW-0560">Oxidoreductase</keyword>
<feature type="domain" description="3-oxo-5-alpha-steroid 4-dehydrogenase C-terminal" evidence="19">
    <location>
        <begin position="119"/>
        <end position="267"/>
    </location>
</feature>
<dbReference type="EC" id="1.3.1.22" evidence="18"/>
<evidence type="ECO:0000256" key="1">
    <source>
        <dbReference type="ARBA" id="ARBA00004154"/>
    </source>
</evidence>
<feature type="transmembrane region" description="Helical" evidence="18">
    <location>
        <begin position="88"/>
        <end position="108"/>
    </location>
</feature>
<dbReference type="InterPro" id="IPR039357">
    <property type="entry name" value="SRD5A/TECR"/>
</dbReference>
<evidence type="ECO:0000256" key="16">
    <source>
        <dbReference type="ARBA" id="ARBA00049166"/>
    </source>
</evidence>
<dbReference type="OrthoDB" id="5788137at2759"/>
<keyword evidence="4 18" id="KW-0812">Transmembrane</keyword>
<comment type="similarity">
    <text evidence="3 18">Belongs to the steroid 5-alpha reductase family.</text>
</comment>
<proteinExistence type="inferred from homology"/>
<comment type="function">
    <text evidence="14">Converts testosterone into 5-alpha-dihydrotestosterone and progesterone or corticosterone into their corresponding 5-alpha-3-oxosteroids. It plays a central role in sexual differentiation and androgen physiology.</text>
</comment>
<evidence type="ECO:0000313" key="21">
    <source>
        <dbReference type="RefSeq" id="XP_031564859.1"/>
    </source>
</evidence>
<keyword evidence="10 18" id="KW-1133">Transmembrane helix</keyword>
<keyword evidence="13 18" id="KW-0472">Membrane</keyword>
<dbReference type="FunCoup" id="A0A6P8I8H5">
    <property type="interactions" value="221"/>
</dbReference>
<comment type="catalytic activity">
    <reaction evidence="18">
        <text>a 3-oxo-5alpha-steroid + NADP(+) = a 3-oxo-Delta(4)-steroid + NADPH + H(+)</text>
        <dbReference type="Rhea" id="RHEA:54384"/>
        <dbReference type="ChEBI" id="CHEBI:13601"/>
        <dbReference type="ChEBI" id="CHEBI:15378"/>
        <dbReference type="ChEBI" id="CHEBI:47909"/>
        <dbReference type="ChEBI" id="CHEBI:57783"/>
        <dbReference type="ChEBI" id="CHEBI:58349"/>
        <dbReference type="EC" id="1.3.1.22"/>
    </reaction>
</comment>
<keyword evidence="5" id="KW-0221">Differentiation</keyword>
<organism evidence="20 21">
    <name type="scientific">Actinia tenebrosa</name>
    <name type="common">Australian red waratah sea anemone</name>
    <dbReference type="NCBI Taxonomy" id="6105"/>
    <lineage>
        <taxon>Eukaryota</taxon>
        <taxon>Metazoa</taxon>
        <taxon>Cnidaria</taxon>
        <taxon>Anthozoa</taxon>
        <taxon>Hexacorallia</taxon>
        <taxon>Actiniaria</taxon>
        <taxon>Actiniidae</taxon>
        <taxon>Actinia</taxon>
    </lineage>
</organism>
<dbReference type="PROSITE" id="PS50244">
    <property type="entry name" value="S5A_REDUCTASE"/>
    <property type="match status" value="1"/>
</dbReference>
<feature type="transmembrane region" description="Helical" evidence="18">
    <location>
        <begin position="120"/>
        <end position="138"/>
    </location>
</feature>
<dbReference type="Gene3D" id="1.20.120.1630">
    <property type="match status" value="1"/>
</dbReference>
<feature type="transmembrane region" description="Helical" evidence="18">
    <location>
        <begin position="158"/>
        <end position="176"/>
    </location>
</feature>
<evidence type="ECO:0000256" key="5">
    <source>
        <dbReference type="ARBA" id="ARBA00022782"/>
    </source>
</evidence>
<keyword evidence="9" id="KW-0726">Sexual differentiation</keyword>
<protein>
    <recommendedName>
        <fullName evidence="18">3-oxo-5alpha-steroid 4-dehydrogenase (NADP(+))</fullName>
        <ecNumber evidence="18">1.3.1.22</ecNumber>
    </recommendedName>
</protein>
<dbReference type="GeneID" id="116300192"/>
<evidence type="ECO:0000256" key="6">
    <source>
        <dbReference type="ARBA" id="ARBA00022824"/>
    </source>
</evidence>
<dbReference type="GO" id="GO:0007548">
    <property type="term" value="P:sex differentiation"/>
    <property type="evidence" value="ECO:0007669"/>
    <property type="project" value="UniProtKB-KW"/>
</dbReference>
<dbReference type="KEGG" id="aten:116300192"/>
<evidence type="ECO:0000256" key="10">
    <source>
        <dbReference type="ARBA" id="ARBA00022989"/>
    </source>
</evidence>
<dbReference type="InParanoid" id="A0A6P8I8H5"/>
<accession>A0A6P8I8H5</accession>
<keyword evidence="20" id="KW-1185">Reference proteome</keyword>
<evidence type="ECO:0000256" key="13">
    <source>
        <dbReference type="ARBA" id="ARBA00023136"/>
    </source>
</evidence>
<dbReference type="PANTHER" id="PTHR10556:SF57">
    <property type="entry name" value="3-OXO-5-ALPHA-STEROID 4-DEHYDROGENASE 1"/>
    <property type="match status" value="1"/>
</dbReference>
<evidence type="ECO:0000256" key="2">
    <source>
        <dbReference type="ARBA" id="ARBA00004477"/>
    </source>
</evidence>
<evidence type="ECO:0000259" key="19">
    <source>
        <dbReference type="Pfam" id="PF02544"/>
    </source>
</evidence>
<evidence type="ECO:0000256" key="3">
    <source>
        <dbReference type="ARBA" id="ARBA00007742"/>
    </source>
</evidence>
<dbReference type="GO" id="GO:0006702">
    <property type="term" value="P:androgen biosynthetic process"/>
    <property type="evidence" value="ECO:0007669"/>
    <property type="project" value="UniProtKB-ARBA"/>
</dbReference>
<dbReference type="GO" id="GO:0030154">
    <property type="term" value="P:cell differentiation"/>
    <property type="evidence" value="ECO:0007669"/>
    <property type="project" value="UniProtKB-KW"/>
</dbReference>
<dbReference type="PIRSF" id="PIRSF015596">
    <property type="entry name" value="5_alpha-SR2"/>
    <property type="match status" value="1"/>
</dbReference>
<comment type="subcellular location">
    <subcellularLocation>
        <location evidence="2">Endoplasmic reticulum membrane</location>
        <topology evidence="2">Multi-pass membrane protein</topology>
    </subcellularLocation>
    <subcellularLocation>
        <location evidence="1">Microsome membrane</location>
        <topology evidence="1">Multi-pass membrane protein</topology>
    </subcellularLocation>
</comment>
<evidence type="ECO:0000256" key="11">
    <source>
        <dbReference type="ARBA" id="ARBA00023002"/>
    </source>
</evidence>
<keyword evidence="6" id="KW-0256">Endoplasmic reticulum</keyword>
<evidence type="ECO:0000256" key="7">
    <source>
        <dbReference type="ARBA" id="ARBA00022848"/>
    </source>
</evidence>
<evidence type="ECO:0000256" key="17">
    <source>
        <dbReference type="ARBA" id="ARBA00049397"/>
    </source>
</evidence>
<evidence type="ECO:0000256" key="14">
    <source>
        <dbReference type="ARBA" id="ARBA00037789"/>
    </source>
</evidence>
<evidence type="ECO:0000256" key="12">
    <source>
        <dbReference type="ARBA" id="ARBA00023098"/>
    </source>
</evidence>
<keyword evidence="7" id="KW-0492">Microsome</keyword>
<sequence>MADVLGFFRSYSEQEIIFFLCTLLNFFGLLSALLLQFMYAEYGRYFSSNSTTKWGFGIHPRIAWFSQELPMFTLPLIFLLYAKDGNLGLTPNTVLICMLVSHYFRRVFIYSFQLKGGKPTPFLIWFFALTYTLINGYVQGRHLAMFAEYNQSWFTDPRFIVGVLLFFTGMMLNIQADNILTNLRKPGETGYKIPRGGLFEYVSGANFFSEILEWSGFAVACWSYPAFTYAFFTLCNIGPRACQHHRFYLEKFEDYPKTRKALIPFLL</sequence>
<dbReference type="InterPro" id="IPR016636">
    <property type="entry name" value="3-oxo-5-alpha-steroid_4-DH"/>
</dbReference>
<evidence type="ECO:0000313" key="20">
    <source>
        <dbReference type="Proteomes" id="UP000515163"/>
    </source>
</evidence>
<evidence type="ECO:0000256" key="9">
    <source>
        <dbReference type="ARBA" id="ARBA00022928"/>
    </source>
</evidence>
<keyword evidence="8" id="KW-0521">NADP</keyword>
<comment type="catalytic activity">
    <reaction evidence="15">
        <text>5alpha-pregnane-3,20-dione + NADP(+) = progesterone + NADPH + H(+)</text>
        <dbReference type="Rhea" id="RHEA:21952"/>
        <dbReference type="ChEBI" id="CHEBI:15378"/>
        <dbReference type="ChEBI" id="CHEBI:17026"/>
        <dbReference type="ChEBI" id="CHEBI:28952"/>
        <dbReference type="ChEBI" id="CHEBI:57783"/>
        <dbReference type="ChEBI" id="CHEBI:58349"/>
        <dbReference type="EC" id="1.3.1.22"/>
    </reaction>
    <physiologicalReaction direction="right-to-left" evidence="15">
        <dbReference type="Rhea" id="RHEA:21954"/>
    </physiologicalReaction>
</comment>
<evidence type="ECO:0000256" key="18">
    <source>
        <dbReference type="PIRNR" id="PIRNR015596"/>
    </source>
</evidence>
<dbReference type="RefSeq" id="XP_031564859.1">
    <property type="nucleotide sequence ID" value="XM_031708999.1"/>
</dbReference>
<evidence type="ECO:0000256" key="15">
    <source>
        <dbReference type="ARBA" id="ARBA00048292"/>
    </source>
</evidence>
<dbReference type="Pfam" id="PF02544">
    <property type="entry name" value="Steroid_dh"/>
    <property type="match status" value="1"/>
</dbReference>
<reference evidence="21" key="1">
    <citation type="submission" date="2025-08" db="UniProtKB">
        <authorList>
            <consortium name="RefSeq"/>
        </authorList>
    </citation>
    <scope>IDENTIFICATION</scope>
    <source>
        <tissue evidence="21">Tentacle</tissue>
    </source>
</reference>
<feature type="transmembrane region" description="Helical" evidence="18">
    <location>
        <begin position="16"/>
        <end position="40"/>
    </location>
</feature>
<dbReference type="GO" id="GO:0047751">
    <property type="term" value="F:3-oxo-5-alpha-steroid 4-dehydrogenase (NADP+) activity"/>
    <property type="evidence" value="ECO:0007669"/>
    <property type="project" value="UniProtKB-EC"/>
</dbReference>